<dbReference type="SUPFAM" id="SSF82199">
    <property type="entry name" value="SET domain"/>
    <property type="match status" value="1"/>
</dbReference>
<organism evidence="10 11">
    <name type="scientific">Trichobilharzia regenti</name>
    <name type="common">Nasal bird schistosome</name>
    <dbReference type="NCBI Taxonomy" id="157069"/>
    <lineage>
        <taxon>Eukaryota</taxon>
        <taxon>Metazoa</taxon>
        <taxon>Spiralia</taxon>
        <taxon>Lophotrochozoa</taxon>
        <taxon>Platyhelminthes</taxon>
        <taxon>Trematoda</taxon>
        <taxon>Digenea</taxon>
        <taxon>Strigeidida</taxon>
        <taxon>Schistosomatoidea</taxon>
        <taxon>Schistosomatidae</taxon>
        <taxon>Trichobilharzia</taxon>
    </lineage>
</organism>
<keyword evidence="4 7" id="KW-0808">Transferase</keyword>
<dbReference type="Pfam" id="PF09273">
    <property type="entry name" value="Rubis-subs-bind"/>
    <property type="match status" value="1"/>
</dbReference>
<keyword evidence="10" id="KW-1185">Reference proteome</keyword>
<dbReference type="InterPro" id="IPR001214">
    <property type="entry name" value="SET_dom"/>
</dbReference>
<dbReference type="Proteomes" id="UP000050795">
    <property type="component" value="Unassembled WGS sequence"/>
</dbReference>
<comment type="similarity">
    <text evidence="7">Belongs to the class V-like SAM-binding methyltransferase superfamily. SETD3 actin-histidine methyltransferase family.</text>
</comment>
<dbReference type="WBParaSite" id="TREG1_70320.1">
    <property type="protein sequence ID" value="TREG1_70320.1"/>
    <property type="gene ID" value="TREG1_70320"/>
</dbReference>
<dbReference type="GO" id="GO:0003779">
    <property type="term" value="F:actin binding"/>
    <property type="evidence" value="ECO:0007669"/>
    <property type="project" value="UniProtKB-KW"/>
</dbReference>
<dbReference type="PANTHER" id="PTHR13271">
    <property type="entry name" value="UNCHARACTERIZED PUTATIVE METHYLTRANSFERASE"/>
    <property type="match status" value="1"/>
</dbReference>
<dbReference type="PANTHER" id="PTHR13271:SF47">
    <property type="entry name" value="ACTIN-HISTIDINE N-METHYLTRANSFERASE"/>
    <property type="match status" value="1"/>
</dbReference>
<keyword evidence="3 7" id="KW-0489">Methyltransferase</keyword>
<dbReference type="SUPFAM" id="SSF81822">
    <property type="entry name" value="RuBisCo LSMT C-terminal, substrate-binding domain"/>
    <property type="match status" value="1"/>
</dbReference>
<keyword evidence="5 7" id="KW-0949">S-adenosyl-L-methionine</keyword>
<dbReference type="Pfam" id="PF00856">
    <property type="entry name" value="SET"/>
    <property type="match status" value="1"/>
</dbReference>
<evidence type="ECO:0000256" key="5">
    <source>
        <dbReference type="ARBA" id="ARBA00022691"/>
    </source>
</evidence>
<keyword evidence="2" id="KW-0963">Cytoplasm</keyword>
<dbReference type="InterPro" id="IPR015353">
    <property type="entry name" value="Rubisco_LSMT_subst-bd"/>
</dbReference>
<evidence type="ECO:0000256" key="2">
    <source>
        <dbReference type="ARBA" id="ARBA00022490"/>
    </source>
</evidence>
<dbReference type="InterPro" id="IPR046341">
    <property type="entry name" value="SET_dom_sf"/>
</dbReference>
<dbReference type="InterPro" id="IPR050600">
    <property type="entry name" value="SETD3_SETD6_MTase"/>
</dbReference>
<dbReference type="InterPro" id="IPR025785">
    <property type="entry name" value="SETD3"/>
</dbReference>
<evidence type="ECO:0000256" key="4">
    <source>
        <dbReference type="ARBA" id="ARBA00022679"/>
    </source>
</evidence>
<dbReference type="PROSITE" id="PS51565">
    <property type="entry name" value="SAM_MT85_SETD3"/>
    <property type="match status" value="1"/>
</dbReference>
<reference evidence="10" key="1">
    <citation type="submission" date="2022-06" db="EMBL/GenBank/DDBJ databases">
        <authorList>
            <person name="Berger JAMES D."/>
            <person name="Berger JAMES D."/>
        </authorList>
    </citation>
    <scope>NUCLEOTIDE SEQUENCE [LARGE SCALE GENOMIC DNA]</scope>
</reference>
<dbReference type="GO" id="GO:0032259">
    <property type="term" value="P:methylation"/>
    <property type="evidence" value="ECO:0007669"/>
    <property type="project" value="UniProtKB-KW"/>
</dbReference>
<sequence>MPKGNKSEKRFLRVRDETVALSAQLMSLCLRSKITSGNALHVLEELQSIASEIITLQKDYSFVSKLRKSVESRKISIERLTSSLECYVPGEYAVHWFEEYGFGLRALVQIGCGDELLNIPRKDIFCVDCSTQDLKDFIRNDSLTSNMENIALSLCVLGELYEGENSKWWDYINSLPSDYPTFLYMDAADIRHLKGSPVLEKVASNYLFICRQYAYFCCQFRENQKFSGIPNFVFCFDDYRWAVSTVMSRSNYIPHRNGIDKIMCLIPVWDMMNHKSDYITSRYDLEMDELVFSTMEAYEPGDQIFMDYGKRTNAEFFVFAGFVPQFNPHNAVTITLGINTSDSLGKVRQQLLEMFDLNVPLNCNLSGNIKSMTEFFIFSRVFSMNEDELNNQLTEANSNCTAVKSKLSDLKFNKGNTLDCKAFTFLINRLKLLIAAYGTVISEDNPEWKELSFIRQNCERLKRQEVAILRSSIECVLPMMDDGSDNKKITTVT</sequence>
<evidence type="ECO:0000313" key="10">
    <source>
        <dbReference type="Proteomes" id="UP000050795"/>
    </source>
</evidence>
<protein>
    <recommendedName>
        <fullName evidence="7">protein-histidine N-methyltransferase</fullName>
        <ecNumber evidence="7">2.1.1.85</ecNumber>
    </recommendedName>
</protein>
<evidence type="ECO:0000313" key="11">
    <source>
        <dbReference type="WBParaSite" id="TREG1_70320.1"/>
    </source>
</evidence>
<accession>A0AA85K4Q5</accession>
<dbReference type="GO" id="GO:0016279">
    <property type="term" value="F:protein-lysine N-methyltransferase activity"/>
    <property type="evidence" value="ECO:0007669"/>
    <property type="project" value="TreeGrafter"/>
</dbReference>
<proteinExistence type="inferred from homology"/>
<comment type="catalytic activity">
    <reaction evidence="7">
        <text>L-histidyl-[protein] + S-adenosyl-L-methionine = N(tele)-methyl-L-histidyl-[protein] + S-adenosyl-L-homocysteine + H(+)</text>
        <dbReference type="Rhea" id="RHEA:19369"/>
        <dbReference type="Rhea" id="RHEA-COMP:9745"/>
        <dbReference type="Rhea" id="RHEA-COMP:11600"/>
        <dbReference type="ChEBI" id="CHEBI:15378"/>
        <dbReference type="ChEBI" id="CHEBI:16367"/>
        <dbReference type="ChEBI" id="CHEBI:29979"/>
        <dbReference type="ChEBI" id="CHEBI:57856"/>
        <dbReference type="ChEBI" id="CHEBI:59789"/>
        <dbReference type="EC" id="2.1.1.85"/>
    </reaction>
</comment>
<dbReference type="Gene3D" id="3.90.1410.10">
    <property type="entry name" value="set domain protein methyltransferase, domain 1"/>
    <property type="match status" value="1"/>
</dbReference>
<dbReference type="GO" id="GO:0018064">
    <property type="term" value="F:protein-L-histidine N-tele-methyltransferase activity"/>
    <property type="evidence" value="ECO:0007669"/>
    <property type="project" value="UniProtKB-EC"/>
</dbReference>
<name>A0AA85K4Q5_TRIRE</name>
<evidence type="ECO:0000256" key="1">
    <source>
        <dbReference type="ARBA" id="ARBA00004496"/>
    </source>
</evidence>
<dbReference type="Gene3D" id="3.90.1420.10">
    <property type="entry name" value="Rubisco LSMT, substrate-binding domain"/>
    <property type="match status" value="1"/>
</dbReference>
<evidence type="ECO:0000256" key="6">
    <source>
        <dbReference type="ARBA" id="ARBA00023203"/>
    </source>
</evidence>
<keyword evidence="6" id="KW-0009">Actin-binding</keyword>
<evidence type="ECO:0000259" key="9">
    <source>
        <dbReference type="Pfam" id="PF09273"/>
    </source>
</evidence>
<feature type="domain" description="Rubisco LSMT substrate-binding" evidence="9">
    <location>
        <begin position="340"/>
        <end position="468"/>
    </location>
</feature>
<dbReference type="AlphaFoldDB" id="A0AA85K4Q5"/>
<evidence type="ECO:0000259" key="8">
    <source>
        <dbReference type="Pfam" id="PF00856"/>
    </source>
</evidence>
<dbReference type="InterPro" id="IPR044428">
    <property type="entry name" value="SETD3_SET"/>
</dbReference>
<comment type="subcellular location">
    <subcellularLocation>
        <location evidence="1">Cytoplasm</location>
    </subcellularLocation>
</comment>
<evidence type="ECO:0000256" key="7">
    <source>
        <dbReference type="PROSITE-ProRule" id="PRU00898"/>
    </source>
</evidence>
<dbReference type="GO" id="GO:0005737">
    <property type="term" value="C:cytoplasm"/>
    <property type="evidence" value="ECO:0007669"/>
    <property type="project" value="UniProtKB-SubCell"/>
</dbReference>
<dbReference type="EC" id="2.1.1.85" evidence="7"/>
<dbReference type="CDD" id="cd19176">
    <property type="entry name" value="SET_SETD3"/>
    <property type="match status" value="1"/>
</dbReference>
<evidence type="ECO:0000256" key="3">
    <source>
        <dbReference type="ARBA" id="ARBA00022603"/>
    </source>
</evidence>
<dbReference type="InterPro" id="IPR036464">
    <property type="entry name" value="Rubisco_LSMT_subst-bd_sf"/>
</dbReference>
<reference evidence="11" key="2">
    <citation type="submission" date="2023-11" db="UniProtKB">
        <authorList>
            <consortium name="WormBaseParasite"/>
        </authorList>
    </citation>
    <scope>IDENTIFICATION</scope>
</reference>
<feature type="domain" description="SET" evidence="8">
    <location>
        <begin position="101"/>
        <end position="309"/>
    </location>
</feature>